<reference evidence="2 3" key="1">
    <citation type="submission" date="2018-06" db="EMBL/GenBank/DDBJ databases">
        <authorList>
            <consortium name="Pathogen Informatics"/>
            <person name="Doyle S."/>
        </authorList>
    </citation>
    <scope>NUCLEOTIDE SEQUENCE [LARGE SCALE GENOMIC DNA]</scope>
    <source>
        <strain evidence="2 3">NCTC13532</strain>
    </source>
</reference>
<keyword evidence="1" id="KW-0472">Membrane</keyword>
<protein>
    <submittedName>
        <fullName evidence="2">Uncharacterized protein</fullName>
    </submittedName>
</protein>
<dbReference type="RefSeq" id="WP_115618759.1">
    <property type="nucleotide sequence ID" value="NZ_UFVR01000001.1"/>
</dbReference>
<keyword evidence="1" id="KW-1133">Transmembrane helix</keyword>
<dbReference type="AlphaFoldDB" id="A0A376C2Q3"/>
<proteinExistence type="predicted"/>
<accession>A0A376C2Q3</accession>
<feature type="transmembrane region" description="Helical" evidence="1">
    <location>
        <begin position="6"/>
        <end position="23"/>
    </location>
</feature>
<keyword evidence="1" id="KW-0812">Transmembrane</keyword>
<dbReference type="EMBL" id="UFVR01000001">
    <property type="protein sequence ID" value="STA63126.1"/>
    <property type="molecule type" value="Genomic_DNA"/>
</dbReference>
<name>A0A376C2Q3_9FLAO</name>
<dbReference type="Proteomes" id="UP000254282">
    <property type="component" value="Unassembled WGS sequence"/>
</dbReference>
<organism evidence="2 3">
    <name type="scientific">Chryseobacterium indoltheticum</name>
    <dbReference type="NCBI Taxonomy" id="254"/>
    <lineage>
        <taxon>Bacteria</taxon>
        <taxon>Pseudomonadati</taxon>
        <taxon>Bacteroidota</taxon>
        <taxon>Flavobacteriia</taxon>
        <taxon>Flavobacteriales</taxon>
        <taxon>Weeksellaceae</taxon>
        <taxon>Chryseobacterium group</taxon>
        <taxon>Chryseobacterium</taxon>
    </lineage>
</organism>
<gene>
    <name evidence="2" type="ORF">NCTC13532_00008</name>
</gene>
<evidence type="ECO:0000313" key="3">
    <source>
        <dbReference type="Proteomes" id="UP000254282"/>
    </source>
</evidence>
<evidence type="ECO:0000313" key="2">
    <source>
        <dbReference type="EMBL" id="STA63126.1"/>
    </source>
</evidence>
<feature type="transmembrane region" description="Helical" evidence="1">
    <location>
        <begin position="48"/>
        <end position="69"/>
    </location>
</feature>
<feature type="transmembrane region" description="Helical" evidence="1">
    <location>
        <begin position="75"/>
        <end position="95"/>
    </location>
</feature>
<evidence type="ECO:0000256" key="1">
    <source>
        <dbReference type="SAM" id="Phobius"/>
    </source>
</evidence>
<sequence length="101" mass="11884">MEIPSYFTYIQGLFGLITAYILIKTRKNKQENKQNNQEGNTITTKHRMIAAILTILSLIIIVSLIMKFNLQIGNIFYYLYYSLMVAWFISIVYMFSTRKVI</sequence>